<dbReference type="InterPro" id="IPR009050">
    <property type="entry name" value="Globin-like_sf"/>
</dbReference>
<dbReference type="GO" id="GO:0004888">
    <property type="term" value="F:transmembrane signaling receptor activity"/>
    <property type="evidence" value="ECO:0007669"/>
    <property type="project" value="InterPro"/>
</dbReference>
<dbReference type="PANTHER" id="PTHR43531:SF11">
    <property type="entry name" value="METHYL-ACCEPTING CHEMOTAXIS PROTEIN 3"/>
    <property type="match status" value="1"/>
</dbReference>
<dbReference type="GO" id="GO:0016020">
    <property type="term" value="C:membrane"/>
    <property type="evidence" value="ECO:0007669"/>
    <property type="project" value="UniProtKB-SubCell"/>
</dbReference>
<dbReference type="InterPro" id="IPR051310">
    <property type="entry name" value="MCP_chemotaxis"/>
</dbReference>
<dbReference type="AlphaFoldDB" id="A0A841IZG6"/>
<dbReference type="EMBL" id="JACIJP010000003">
    <property type="protein sequence ID" value="MBB6124359.1"/>
    <property type="molecule type" value="Genomic_DNA"/>
</dbReference>
<keyword evidence="2" id="KW-0145">Chemotaxis</keyword>
<dbReference type="SMART" id="SM00283">
    <property type="entry name" value="MA"/>
    <property type="match status" value="1"/>
</dbReference>
<gene>
    <name evidence="6" type="ORF">FHS92_002104</name>
</gene>
<dbReference type="CDD" id="cd11386">
    <property type="entry name" value="MCP_signal"/>
    <property type="match status" value="1"/>
</dbReference>
<dbReference type="CDD" id="cd01068">
    <property type="entry name" value="globin_sensor"/>
    <property type="match status" value="1"/>
</dbReference>
<name>A0A841IZG6_9SPHN</name>
<comment type="subcellular location">
    <subcellularLocation>
        <location evidence="1">Membrane</location>
    </subcellularLocation>
</comment>
<dbReference type="InterPro" id="IPR004090">
    <property type="entry name" value="Chemotax_Me-accpt_rcpt"/>
</dbReference>
<accession>A0A841IZG6</accession>
<protein>
    <submittedName>
        <fullName evidence="6">Methyl-accepting chemotaxis protein</fullName>
    </submittedName>
</protein>
<dbReference type="SUPFAM" id="SSF46458">
    <property type="entry name" value="Globin-like"/>
    <property type="match status" value="1"/>
</dbReference>
<sequence length="482" mass="51871">MSQDRQHLSESLSFFGIAGDEKHYPAIRRALDTAGDRALEGFYRHIAQTPQLSKMFSSSESMARARKAQIRHWQHLFAGPQTEQYAASARQIGLVHSRIGLEPRWYIGGYARVLADLIEHMFATSWFAHLPGVKRLGRRMVALTRTALLDMEIAMSAYFEAESAIRAQTVETFGKALERLADGDLTIERLDLPVEFTRLADDFQSTVDKLNAVLGKVAQGSGHIHNGATEIRTASDDFASRTERQSASLEETAASMGQVSQMVQDGAREAASVNTAVGDMQREIAEGGTVVTAAVEAMDMIQQSSGEIAQIVDVIEGIAFQTNLLALNAGVEAARAGDAGQGFAVVASEVRALAQRSSDAAMGIKHLISNSTAQVDRGAALVGQTGEKLEAIVGKIKNVGESMQRLAEGAVLQADTLQHISEAVNDMDRMTQQNAAMAEQSNAASRQLATEADALADMTRRFRLREGQLRGIGSGAALKSAA</sequence>
<evidence type="ECO:0000259" key="5">
    <source>
        <dbReference type="PROSITE" id="PS50111"/>
    </source>
</evidence>
<dbReference type="GO" id="GO:0006935">
    <property type="term" value="P:chemotaxis"/>
    <property type="evidence" value="ECO:0007669"/>
    <property type="project" value="UniProtKB-KW"/>
</dbReference>
<dbReference type="RefSeq" id="WP_184080407.1">
    <property type="nucleotide sequence ID" value="NZ_JACIJP010000003.1"/>
</dbReference>
<dbReference type="Gene3D" id="1.10.490.10">
    <property type="entry name" value="Globins"/>
    <property type="match status" value="1"/>
</dbReference>
<dbReference type="GO" id="GO:0007165">
    <property type="term" value="P:signal transduction"/>
    <property type="evidence" value="ECO:0007669"/>
    <property type="project" value="UniProtKB-KW"/>
</dbReference>
<dbReference type="InterPro" id="IPR044398">
    <property type="entry name" value="Globin-sensor_dom"/>
</dbReference>
<evidence type="ECO:0000313" key="6">
    <source>
        <dbReference type="EMBL" id="MBB6124359.1"/>
    </source>
</evidence>
<dbReference type="Proteomes" id="UP000552700">
    <property type="component" value="Unassembled WGS sequence"/>
</dbReference>
<organism evidence="6 7">
    <name type="scientific">Sphingobium subterraneum</name>
    <dbReference type="NCBI Taxonomy" id="627688"/>
    <lineage>
        <taxon>Bacteria</taxon>
        <taxon>Pseudomonadati</taxon>
        <taxon>Pseudomonadota</taxon>
        <taxon>Alphaproteobacteria</taxon>
        <taxon>Sphingomonadales</taxon>
        <taxon>Sphingomonadaceae</taxon>
        <taxon>Sphingobium</taxon>
    </lineage>
</organism>
<dbReference type="FunFam" id="1.10.287.950:FF:000001">
    <property type="entry name" value="Methyl-accepting chemotaxis sensory transducer"/>
    <property type="match status" value="1"/>
</dbReference>
<dbReference type="PANTHER" id="PTHR43531">
    <property type="entry name" value="PROTEIN ICFG"/>
    <property type="match status" value="1"/>
</dbReference>
<keyword evidence="7" id="KW-1185">Reference proteome</keyword>
<dbReference type="GO" id="GO:0019825">
    <property type="term" value="F:oxygen binding"/>
    <property type="evidence" value="ECO:0007669"/>
    <property type="project" value="InterPro"/>
</dbReference>
<dbReference type="SUPFAM" id="SSF58104">
    <property type="entry name" value="Methyl-accepting chemotaxis protein (MCP) signaling domain"/>
    <property type="match status" value="1"/>
</dbReference>
<evidence type="ECO:0000256" key="3">
    <source>
        <dbReference type="ARBA" id="ARBA00029447"/>
    </source>
</evidence>
<dbReference type="Gene3D" id="1.10.287.950">
    <property type="entry name" value="Methyl-accepting chemotaxis protein"/>
    <property type="match status" value="1"/>
</dbReference>
<feature type="domain" description="Methyl-accepting transducer" evidence="5">
    <location>
        <begin position="220"/>
        <end position="449"/>
    </location>
</feature>
<dbReference type="InterPro" id="IPR004089">
    <property type="entry name" value="MCPsignal_dom"/>
</dbReference>
<evidence type="ECO:0000256" key="1">
    <source>
        <dbReference type="ARBA" id="ARBA00004370"/>
    </source>
</evidence>
<evidence type="ECO:0000256" key="2">
    <source>
        <dbReference type="ARBA" id="ARBA00022500"/>
    </source>
</evidence>
<dbReference type="InterPro" id="IPR012292">
    <property type="entry name" value="Globin/Proto"/>
</dbReference>
<comment type="similarity">
    <text evidence="3">Belongs to the methyl-accepting chemotaxis (MCP) protein family.</text>
</comment>
<dbReference type="Pfam" id="PF11563">
    <property type="entry name" value="Protoglobin"/>
    <property type="match status" value="1"/>
</dbReference>
<dbReference type="Pfam" id="PF00015">
    <property type="entry name" value="MCPsignal"/>
    <property type="match status" value="1"/>
</dbReference>
<dbReference type="PRINTS" id="PR00260">
    <property type="entry name" value="CHEMTRNSDUCR"/>
</dbReference>
<evidence type="ECO:0000256" key="4">
    <source>
        <dbReference type="PROSITE-ProRule" id="PRU00284"/>
    </source>
</evidence>
<reference evidence="6 7" key="1">
    <citation type="submission" date="2020-08" db="EMBL/GenBank/DDBJ databases">
        <title>Genomic Encyclopedia of Type Strains, Phase IV (KMG-IV): sequencing the most valuable type-strain genomes for metagenomic binning, comparative biology and taxonomic classification.</title>
        <authorList>
            <person name="Goeker M."/>
        </authorList>
    </citation>
    <scope>NUCLEOTIDE SEQUENCE [LARGE SCALE GENOMIC DNA]</scope>
    <source>
        <strain evidence="6 7">DSM 102255</strain>
    </source>
</reference>
<dbReference type="InterPro" id="IPR039379">
    <property type="entry name" value="Protoglobin_sensor_dom"/>
</dbReference>
<proteinExistence type="inferred from homology"/>
<evidence type="ECO:0000313" key="7">
    <source>
        <dbReference type="Proteomes" id="UP000552700"/>
    </source>
</evidence>
<comment type="caution">
    <text evidence="6">The sequence shown here is derived from an EMBL/GenBank/DDBJ whole genome shotgun (WGS) entry which is preliminary data.</text>
</comment>
<keyword evidence="4" id="KW-0807">Transducer</keyword>
<dbReference type="GO" id="GO:0020037">
    <property type="term" value="F:heme binding"/>
    <property type="evidence" value="ECO:0007669"/>
    <property type="project" value="InterPro"/>
</dbReference>
<dbReference type="PROSITE" id="PS50111">
    <property type="entry name" value="CHEMOTAXIS_TRANSDUC_2"/>
    <property type="match status" value="1"/>
</dbReference>